<evidence type="ECO:0000256" key="1">
    <source>
        <dbReference type="ARBA" id="ARBA00012528"/>
    </source>
</evidence>
<dbReference type="NCBIfam" id="TIGR00254">
    <property type="entry name" value="GGDEF"/>
    <property type="match status" value="1"/>
</dbReference>
<organism evidence="5 6">
    <name type="scientific">Limobrevibacterium gyesilva</name>
    <dbReference type="NCBI Taxonomy" id="2991712"/>
    <lineage>
        <taxon>Bacteria</taxon>
        <taxon>Pseudomonadati</taxon>
        <taxon>Pseudomonadota</taxon>
        <taxon>Alphaproteobacteria</taxon>
        <taxon>Acetobacterales</taxon>
        <taxon>Acetobacteraceae</taxon>
        <taxon>Limobrevibacterium</taxon>
    </lineage>
</organism>
<dbReference type="Gene3D" id="3.30.450.20">
    <property type="entry name" value="PAS domain"/>
    <property type="match status" value="1"/>
</dbReference>
<reference evidence="5" key="1">
    <citation type="submission" date="2022-09" db="EMBL/GenBank/DDBJ databases">
        <title>Rhodovastum sp. nov. RN2-1 isolated from soil in Seongnam, South Korea.</title>
        <authorList>
            <person name="Le N.T."/>
        </authorList>
    </citation>
    <scope>NUCLEOTIDE SEQUENCE</scope>
    <source>
        <strain evidence="5">RN2-1</strain>
    </source>
</reference>
<protein>
    <recommendedName>
        <fullName evidence="1">diguanylate cyclase</fullName>
        <ecNumber evidence="1">2.7.7.65</ecNumber>
    </recommendedName>
</protein>
<evidence type="ECO:0000313" key="6">
    <source>
        <dbReference type="Proteomes" id="UP001165679"/>
    </source>
</evidence>
<dbReference type="EMBL" id="JAPDNT010000005">
    <property type="protein sequence ID" value="MCW3474833.1"/>
    <property type="molecule type" value="Genomic_DNA"/>
</dbReference>
<dbReference type="Pfam" id="PF00990">
    <property type="entry name" value="GGDEF"/>
    <property type="match status" value="1"/>
</dbReference>
<dbReference type="GO" id="GO:0052621">
    <property type="term" value="F:diguanylate cyclase activity"/>
    <property type="evidence" value="ECO:0007669"/>
    <property type="project" value="UniProtKB-EC"/>
</dbReference>
<dbReference type="Gene3D" id="3.30.70.270">
    <property type="match status" value="1"/>
</dbReference>
<dbReference type="PANTHER" id="PTHR45138">
    <property type="entry name" value="REGULATORY COMPONENTS OF SENSORY TRANSDUCTION SYSTEM"/>
    <property type="match status" value="1"/>
</dbReference>
<dbReference type="RefSeq" id="WP_264713485.1">
    <property type="nucleotide sequence ID" value="NZ_JAPDNT010000005.1"/>
</dbReference>
<accession>A0AA41YQM0</accession>
<evidence type="ECO:0000313" key="5">
    <source>
        <dbReference type="EMBL" id="MCW3474833.1"/>
    </source>
</evidence>
<dbReference type="SMART" id="SM00267">
    <property type="entry name" value="GGDEF"/>
    <property type="match status" value="1"/>
</dbReference>
<dbReference type="EC" id="2.7.7.65" evidence="1"/>
<dbReference type="InterPro" id="IPR000160">
    <property type="entry name" value="GGDEF_dom"/>
</dbReference>
<dbReference type="CDD" id="cd01949">
    <property type="entry name" value="GGDEF"/>
    <property type="match status" value="1"/>
</dbReference>
<dbReference type="PROSITE" id="PS50887">
    <property type="entry name" value="GGDEF"/>
    <property type="match status" value="1"/>
</dbReference>
<dbReference type="AlphaFoldDB" id="A0AA41YQM0"/>
<proteinExistence type="predicted"/>
<evidence type="ECO:0000259" key="3">
    <source>
        <dbReference type="PROSITE" id="PS50113"/>
    </source>
</evidence>
<dbReference type="InterPro" id="IPR043128">
    <property type="entry name" value="Rev_trsase/Diguanyl_cyclase"/>
</dbReference>
<dbReference type="InterPro" id="IPR035965">
    <property type="entry name" value="PAS-like_dom_sf"/>
</dbReference>
<dbReference type="PROSITE" id="PS50113">
    <property type="entry name" value="PAC"/>
    <property type="match status" value="1"/>
</dbReference>
<keyword evidence="6" id="KW-1185">Reference proteome</keyword>
<feature type="domain" description="PAC" evidence="3">
    <location>
        <begin position="105"/>
        <end position="157"/>
    </location>
</feature>
<dbReference type="FunFam" id="3.30.70.270:FF:000001">
    <property type="entry name" value="Diguanylate cyclase domain protein"/>
    <property type="match status" value="1"/>
</dbReference>
<sequence length="476" mass="51429">MTAAGTAAIAGPADTRVSEAMPAPLPEAALREALLDSRQRWRDLVTMAADFAFETDAQGRLVFIAPDPALGWGAAALLGQPADLLLADAGGASGFNPFRPTAPVRRRRGWLRRPDGGHVCLTFAAAPLLDSEGRIVGARGIGQDVTEQNGYDTQVAAALRRGELLDHILWRMRQEVLAPRMMQAALDALVTALGAEGCAVVDMIGDGVAPMVLHEIGASLPHVLHTAMTLLESGTDAPSQASAQDGRLVLVCPSRSRFGEQAGFVLWRQPGGRLWDTDELVLASSATGIIRVILEHDAIQREMARQARTDPLTGLFNRRAFLDEMARRVDRLERDGLPGTLMFVDLDNFKALNDCRGHDAGDEALCITGHLLRQTVRPSDLVARLGGDEFALWLDGADEFTAAERAESLRVEGPKALAHLTAGHDPAALSMSIGIATRWPGQGEDIEMLIHRADQVMYEVKRAGRGHWRVSRAERI</sequence>
<evidence type="ECO:0000259" key="4">
    <source>
        <dbReference type="PROSITE" id="PS50887"/>
    </source>
</evidence>
<feature type="domain" description="GGDEF" evidence="4">
    <location>
        <begin position="337"/>
        <end position="473"/>
    </location>
</feature>
<dbReference type="InterPro" id="IPR050469">
    <property type="entry name" value="Diguanylate_Cyclase"/>
</dbReference>
<dbReference type="SUPFAM" id="SSF55785">
    <property type="entry name" value="PYP-like sensor domain (PAS domain)"/>
    <property type="match status" value="1"/>
</dbReference>
<dbReference type="InterPro" id="IPR029787">
    <property type="entry name" value="Nucleotide_cyclase"/>
</dbReference>
<comment type="catalytic activity">
    <reaction evidence="2">
        <text>2 GTP = 3',3'-c-di-GMP + 2 diphosphate</text>
        <dbReference type="Rhea" id="RHEA:24898"/>
        <dbReference type="ChEBI" id="CHEBI:33019"/>
        <dbReference type="ChEBI" id="CHEBI:37565"/>
        <dbReference type="ChEBI" id="CHEBI:58805"/>
        <dbReference type="EC" id="2.7.7.65"/>
    </reaction>
</comment>
<name>A0AA41YQM0_9PROT</name>
<gene>
    <name evidence="5" type="ORF">OL599_09570</name>
</gene>
<dbReference type="InterPro" id="IPR000700">
    <property type="entry name" value="PAS-assoc_C"/>
</dbReference>
<evidence type="ECO:0000256" key="2">
    <source>
        <dbReference type="ARBA" id="ARBA00034247"/>
    </source>
</evidence>
<dbReference type="Proteomes" id="UP001165679">
    <property type="component" value="Unassembled WGS sequence"/>
</dbReference>
<dbReference type="SUPFAM" id="SSF55073">
    <property type="entry name" value="Nucleotide cyclase"/>
    <property type="match status" value="1"/>
</dbReference>
<dbReference type="PANTHER" id="PTHR45138:SF9">
    <property type="entry name" value="DIGUANYLATE CYCLASE DGCM-RELATED"/>
    <property type="match status" value="1"/>
</dbReference>
<reference evidence="5" key="2">
    <citation type="submission" date="2022-10" db="EMBL/GenBank/DDBJ databases">
        <authorList>
            <person name="Trinh H.N."/>
        </authorList>
    </citation>
    <scope>NUCLEOTIDE SEQUENCE</scope>
    <source>
        <strain evidence="5">RN2-1</strain>
    </source>
</reference>
<comment type="caution">
    <text evidence="5">The sequence shown here is derived from an EMBL/GenBank/DDBJ whole genome shotgun (WGS) entry which is preliminary data.</text>
</comment>